<dbReference type="Proteomes" id="UP000593560">
    <property type="component" value="Unassembled WGS sequence"/>
</dbReference>
<name>A0A7J9H6C7_9ROSI</name>
<dbReference type="GO" id="GO:0043565">
    <property type="term" value="F:sequence-specific DNA binding"/>
    <property type="evidence" value="ECO:0007669"/>
    <property type="project" value="InterPro"/>
</dbReference>
<dbReference type="InterPro" id="IPR000047">
    <property type="entry name" value="HTH_motif"/>
</dbReference>
<evidence type="ECO:0000256" key="6">
    <source>
        <dbReference type="ARBA" id="ARBA00023242"/>
    </source>
</evidence>
<dbReference type="PROSITE" id="PS50071">
    <property type="entry name" value="HOMEOBOX_2"/>
    <property type="match status" value="1"/>
</dbReference>
<keyword evidence="5 10" id="KW-0804">Transcription</keyword>
<keyword evidence="3 8" id="KW-0238">DNA-binding</keyword>
<dbReference type="FunFam" id="1.10.10.60:FF:000159">
    <property type="entry name" value="Homeobox-leucine zipper protein HAT5"/>
    <property type="match status" value="1"/>
</dbReference>
<accession>A0A7J9H6C7</accession>
<evidence type="ECO:0000256" key="7">
    <source>
        <dbReference type="ARBA" id="ARBA00025748"/>
    </source>
</evidence>
<evidence type="ECO:0000313" key="13">
    <source>
        <dbReference type="EMBL" id="MBA0804914.1"/>
    </source>
</evidence>
<comment type="subcellular location">
    <subcellularLocation>
        <location evidence="1 8 9">Nucleus</location>
    </subcellularLocation>
</comment>
<evidence type="ECO:0000256" key="3">
    <source>
        <dbReference type="ARBA" id="ARBA00023125"/>
    </source>
</evidence>
<dbReference type="InterPro" id="IPR017970">
    <property type="entry name" value="Homeobox_CS"/>
</dbReference>
<evidence type="ECO:0000256" key="8">
    <source>
        <dbReference type="PROSITE-ProRule" id="PRU00108"/>
    </source>
</evidence>
<feature type="domain" description="Homeobox" evidence="12">
    <location>
        <begin position="72"/>
        <end position="132"/>
    </location>
</feature>
<evidence type="ECO:0000256" key="2">
    <source>
        <dbReference type="ARBA" id="ARBA00023015"/>
    </source>
</evidence>
<keyword evidence="4 8" id="KW-0371">Homeobox</keyword>
<comment type="caution">
    <text evidence="13">The sequence shown here is derived from an EMBL/GenBank/DDBJ whole genome shotgun (WGS) entry which is preliminary data.</text>
</comment>
<dbReference type="InterPro" id="IPR045224">
    <property type="entry name" value="HDZip_class_I_plant"/>
</dbReference>
<dbReference type="Pfam" id="PF00046">
    <property type="entry name" value="Homeodomain"/>
    <property type="match status" value="1"/>
</dbReference>
<dbReference type="OrthoDB" id="6159439at2759"/>
<dbReference type="EMBL" id="JABFAD010000008">
    <property type="protein sequence ID" value="MBA0804914.1"/>
    <property type="molecule type" value="Genomic_DNA"/>
</dbReference>
<keyword evidence="14" id="KW-1185">Reference proteome</keyword>
<gene>
    <name evidence="13" type="ORF">Gohar_004468</name>
</gene>
<feature type="region of interest" description="Disordered" evidence="11">
    <location>
        <begin position="190"/>
        <end position="210"/>
    </location>
</feature>
<evidence type="ECO:0000256" key="4">
    <source>
        <dbReference type="ARBA" id="ARBA00023155"/>
    </source>
</evidence>
<dbReference type="PANTHER" id="PTHR24326">
    <property type="entry name" value="HOMEOBOX-LEUCINE ZIPPER PROTEIN"/>
    <property type="match status" value="1"/>
</dbReference>
<dbReference type="AlphaFoldDB" id="A0A7J9H6C7"/>
<evidence type="ECO:0000256" key="10">
    <source>
        <dbReference type="RuleBase" id="RU369038"/>
    </source>
</evidence>
<dbReference type="SMART" id="SM00389">
    <property type="entry name" value="HOX"/>
    <property type="match status" value="1"/>
</dbReference>
<comment type="function">
    <text evidence="10">Transcription factor.</text>
</comment>
<reference evidence="13 14" key="1">
    <citation type="journal article" date="2019" name="Genome Biol. Evol.">
        <title>Insights into the evolution of the New World diploid cottons (Gossypium, subgenus Houzingenia) based on genome sequencing.</title>
        <authorList>
            <person name="Grover C.E."/>
            <person name="Arick M.A. 2nd"/>
            <person name="Thrash A."/>
            <person name="Conover J.L."/>
            <person name="Sanders W.S."/>
            <person name="Peterson D.G."/>
            <person name="Frelichowski J.E."/>
            <person name="Scheffler J.A."/>
            <person name="Scheffler B.E."/>
            <person name="Wendel J.F."/>
        </authorList>
    </citation>
    <scope>NUCLEOTIDE SEQUENCE [LARGE SCALE GENOMIC DNA]</scope>
    <source>
        <strain evidence="13">0</strain>
        <tissue evidence="13">Leaf</tissue>
    </source>
</reference>
<dbReference type="CDD" id="cd00086">
    <property type="entry name" value="homeodomain"/>
    <property type="match status" value="1"/>
</dbReference>
<evidence type="ECO:0000259" key="12">
    <source>
        <dbReference type="PROSITE" id="PS50071"/>
    </source>
</evidence>
<evidence type="ECO:0000256" key="9">
    <source>
        <dbReference type="RuleBase" id="RU000682"/>
    </source>
</evidence>
<dbReference type="Pfam" id="PF02183">
    <property type="entry name" value="HALZ"/>
    <property type="match status" value="1"/>
</dbReference>
<organism evidence="13 14">
    <name type="scientific">Gossypium harknessii</name>
    <dbReference type="NCBI Taxonomy" id="34285"/>
    <lineage>
        <taxon>Eukaryota</taxon>
        <taxon>Viridiplantae</taxon>
        <taxon>Streptophyta</taxon>
        <taxon>Embryophyta</taxon>
        <taxon>Tracheophyta</taxon>
        <taxon>Spermatophyta</taxon>
        <taxon>Magnoliopsida</taxon>
        <taxon>eudicotyledons</taxon>
        <taxon>Gunneridae</taxon>
        <taxon>Pentapetalae</taxon>
        <taxon>rosids</taxon>
        <taxon>malvids</taxon>
        <taxon>Malvales</taxon>
        <taxon>Malvaceae</taxon>
        <taxon>Malvoideae</taxon>
        <taxon>Gossypium</taxon>
    </lineage>
</organism>
<dbReference type="GO" id="GO:0005634">
    <property type="term" value="C:nucleus"/>
    <property type="evidence" value="ECO:0007669"/>
    <property type="project" value="UniProtKB-SubCell"/>
</dbReference>
<dbReference type="PRINTS" id="PR00031">
    <property type="entry name" value="HTHREPRESSR"/>
</dbReference>
<dbReference type="PROSITE" id="PS00027">
    <property type="entry name" value="HOMEOBOX_1"/>
    <property type="match status" value="1"/>
</dbReference>
<evidence type="ECO:0000256" key="1">
    <source>
        <dbReference type="ARBA" id="ARBA00004123"/>
    </source>
</evidence>
<dbReference type="GO" id="GO:0000981">
    <property type="term" value="F:DNA-binding transcription factor activity, RNA polymerase II-specific"/>
    <property type="evidence" value="ECO:0007669"/>
    <property type="project" value="UniProtKB-UniRule"/>
</dbReference>
<dbReference type="InterPro" id="IPR001356">
    <property type="entry name" value="HD"/>
</dbReference>
<dbReference type="GO" id="GO:0045893">
    <property type="term" value="P:positive regulation of DNA-templated transcription"/>
    <property type="evidence" value="ECO:0007669"/>
    <property type="project" value="TreeGrafter"/>
</dbReference>
<proteinExistence type="inferred from homology"/>
<dbReference type="PANTHER" id="PTHR24326:SF547">
    <property type="entry name" value="HOMEOBOX-LEUCINE ZIPPER PROTEIN ATHB-6"/>
    <property type="match status" value="1"/>
</dbReference>
<evidence type="ECO:0000256" key="5">
    <source>
        <dbReference type="ARBA" id="ARBA00023163"/>
    </source>
</evidence>
<dbReference type="GO" id="GO:0042802">
    <property type="term" value="F:identical protein binding"/>
    <property type="evidence" value="ECO:0007669"/>
    <property type="project" value="UniProtKB-ARBA"/>
</dbReference>
<evidence type="ECO:0000313" key="14">
    <source>
        <dbReference type="Proteomes" id="UP000593560"/>
    </source>
</evidence>
<sequence length="371" mass="41951">MGTESMKQEEKKSDEEVKRGHWLLYSCKQVDLVSDKGLTIYEESPRNNHIYGKELQSMLDGLEEEGCLEEAGHVAEKKRRLSVDQVKALEKNFEVENKLEPERKVKLAQELGLQPRQVAVWFQNRRARWKTKQLERDYGLLKTSYETLKLNFDTLQHGNEALLKEIRELKSKLNGESVGSNLSVKEEAILPETDDKTMEQSEPLPASSLATSSEPVELNYEFFNSSNNRVADAILFPELKDGSSDSDSSAILNEDDHTNTNNGVVSSSGVLQSQHLLMSPTTTSSFNFDSSSSSSPSSMNCFQFSKTTYLVKMEEHNFFTADEACNFFSDEQAPKREKWGFGAEEEAQRRVDMAAERGLKAYGDTRPGVRE</sequence>
<dbReference type="InterPro" id="IPR003106">
    <property type="entry name" value="Leu_zip_homeo"/>
</dbReference>
<evidence type="ECO:0000256" key="11">
    <source>
        <dbReference type="SAM" id="MobiDB-lite"/>
    </source>
</evidence>
<keyword evidence="2 10" id="KW-0805">Transcription regulation</keyword>
<dbReference type="Gene3D" id="1.10.10.60">
    <property type="entry name" value="Homeodomain-like"/>
    <property type="match status" value="1"/>
</dbReference>
<keyword evidence="6 8" id="KW-0539">Nucleus</keyword>
<protein>
    <recommendedName>
        <fullName evidence="10">Homeobox-leucine zipper protein</fullName>
    </recommendedName>
    <alternativeName>
        <fullName evidence="10">HD-ZIP protein</fullName>
    </alternativeName>
    <alternativeName>
        <fullName evidence="10">Homeodomain transcription factor</fullName>
    </alternativeName>
</protein>
<dbReference type="InterPro" id="IPR009057">
    <property type="entry name" value="Homeodomain-like_sf"/>
</dbReference>
<dbReference type="SUPFAM" id="SSF46689">
    <property type="entry name" value="Homeodomain-like"/>
    <property type="match status" value="1"/>
</dbReference>
<feature type="DNA-binding region" description="Homeobox" evidence="8">
    <location>
        <begin position="74"/>
        <end position="133"/>
    </location>
</feature>
<feature type="compositionally biased region" description="Basic and acidic residues" evidence="11">
    <location>
        <begin position="190"/>
        <end position="199"/>
    </location>
</feature>
<comment type="similarity">
    <text evidence="7 10">Belongs to the HD-ZIP homeobox family. Class I subfamily.</text>
</comment>